<gene>
    <name evidence="1" type="ORF">HID58_048370</name>
</gene>
<feature type="non-terminal residue" evidence="1">
    <location>
        <position position="1"/>
    </location>
</feature>
<evidence type="ECO:0000313" key="2">
    <source>
        <dbReference type="Proteomes" id="UP000824890"/>
    </source>
</evidence>
<evidence type="ECO:0000313" key="1">
    <source>
        <dbReference type="EMBL" id="KAH0898802.1"/>
    </source>
</evidence>
<reference evidence="1 2" key="1">
    <citation type="submission" date="2021-05" db="EMBL/GenBank/DDBJ databases">
        <title>Genome Assembly of Synthetic Allotetraploid Brassica napus Reveals Homoeologous Exchanges between Subgenomes.</title>
        <authorList>
            <person name="Davis J.T."/>
        </authorList>
    </citation>
    <scope>NUCLEOTIDE SEQUENCE [LARGE SCALE GENOMIC DNA]</scope>
    <source>
        <strain evidence="2">cv. Da-Ae</strain>
        <tissue evidence="1">Seedling</tissue>
    </source>
</reference>
<dbReference type="Proteomes" id="UP000824890">
    <property type="component" value="Unassembled WGS sequence"/>
</dbReference>
<name>A0ABQ8B1W8_BRANA</name>
<evidence type="ECO:0008006" key="3">
    <source>
        <dbReference type="Google" id="ProtNLM"/>
    </source>
</evidence>
<accession>A0ABQ8B1W8</accession>
<dbReference type="EMBL" id="JAGKQM010000012">
    <property type="protein sequence ID" value="KAH0898802.1"/>
    <property type="molecule type" value="Genomic_DNA"/>
</dbReference>
<protein>
    <recommendedName>
        <fullName evidence="3">Zinc finger GRF-type domain-containing protein</fullName>
    </recommendedName>
</protein>
<comment type="caution">
    <text evidence="1">The sequence shown here is derived from an EMBL/GenBank/DDBJ whole genome shotgun (WGS) entry which is preliminary data.</text>
</comment>
<proteinExistence type="predicted"/>
<organism evidence="1 2">
    <name type="scientific">Brassica napus</name>
    <name type="common">Rape</name>
    <dbReference type="NCBI Taxonomy" id="3708"/>
    <lineage>
        <taxon>Eukaryota</taxon>
        <taxon>Viridiplantae</taxon>
        <taxon>Streptophyta</taxon>
        <taxon>Embryophyta</taxon>
        <taxon>Tracheophyta</taxon>
        <taxon>Spermatophyta</taxon>
        <taxon>Magnoliopsida</taxon>
        <taxon>eudicotyledons</taxon>
        <taxon>Gunneridae</taxon>
        <taxon>Pentapetalae</taxon>
        <taxon>rosids</taxon>
        <taxon>malvids</taxon>
        <taxon>Brassicales</taxon>
        <taxon>Brassicaceae</taxon>
        <taxon>Brassiceae</taxon>
        <taxon>Brassica</taxon>
    </lineage>
</organism>
<keyword evidence="2" id="KW-1185">Reference proteome</keyword>
<sequence>CVCGSEVSIYTSKACHGRPFYLCETKKYWVEESLLEESEIYNMKGEVDCLKKLIDDLIEDAFDQV</sequence>